<comment type="cofactor">
    <cofactor evidence="1">
        <name>Ca(2+)</name>
        <dbReference type="ChEBI" id="CHEBI:29108"/>
    </cofactor>
</comment>
<reference evidence="22" key="1">
    <citation type="submission" date="2015-05" db="EMBL/GenBank/DDBJ databases">
        <authorList>
            <person name="Rodrigo-Torres Lidia"/>
            <person name="Arahal R.David."/>
        </authorList>
    </citation>
    <scope>NUCLEOTIDE SEQUENCE [LARGE SCALE GENOMIC DNA]</scope>
    <source>
        <strain evidence="22">CECT 7321</strain>
    </source>
</reference>
<evidence type="ECO:0000256" key="5">
    <source>
        <dbReference type="ARBA" id="ARBA00007131"/>
    </source>
</evidence>
<evidence type="ECO:0000256" key="10">
    <source>
        <dbReference type="ARBA" id="ARBA00022837"/>
    </source>
</evidence>
<feature type="active site" description="Proton donor" evidence="15">
    <location>
        <position position="414"/>
    </location>
</feature>
<keyword evidence="22" id="KW-1185">Reference proteome</keyword>
<keyword evidence="11 18" id="KW-0460">Magnesium</keyword>
<name>A0A0H5CX66_9RHOB</name>
<dbReference type="NCBIfam" id="TIGR00232">
    <property type="entry name" value="tktlase_bact"/>
    <property type="match status" value="1"/>
</dbReference>
<evidence type="ECO:0000256" key="12">
    <source>
        <dbReference type="ARBA" id="ARBA00023052"/>
    </source>
</evidence>
<comment type="cofactor">
    <cofactor evidence="2">
        <name>Co(2+)</name>
        <dbReference type="ChEBI" id="CHEBI:48828"/>
    </cofactor>
</comment>
<dbReference type="EC" id="2.2.1.1" evidence="7 14"/>
<feature type="binding site" evidence="16">
    <location>
        <position position="387"/>
    </location>
    <ligand>
        <name>substrate</name>
    </ligand>
</feature>
<comment type="subunit">
    <text evidence="6">Homodimer.</text>
</comment>
<dbReference type="InterPro" id="IPR033247">
    <property type="entry name" value="Transketolase_fam"/>
</dbReference>
<feature type="site" description="Important for catalytic activity" evidence="19">
    <location>
        <position position="265"/>
    </location>
</feature>
<feature type="binding site" evidence="17">
    <location>
        <position position="440"/>
    </location>
    <ligand>
        <name>thiamine diphosphate</name>
        <dbReference type="ChEBI" id="CHEBI:58937"/>
    </ligand>
</feature>
<dbReference type="AlphaFoldDB" id="A0A0H5CX66"/>
<dbReference type="FunFam" id="3.40.50.970:FF:000003">
    <property type="entry name" value="Transketolase"/>
    <property type="match status" value="1"/>
</dbReference>
<dbReference type="PANTHER" id="PTHR43522">
    <property type="entry name" value="TRANSKETOLASE"/>
    <property type="match status" value="1"/>
</dbReference>
<feature type="binding site" evidence="18">
    <location>
        <position position="194"/>
    </location>
    <ligand>
        <name>Mg(2+)</name>
        <dbReference type="ChEBI" id="CHEBI:18420"/>
    </ligand>
</feature>
<accession>A0A0H5CX66</accession>
<dbReference type="GO" id="GO:0004802">
    <property type="term" value="F:transketolase activity"/>
    <property type="evidence" value="ECO:0007669"/>
    <property type="project" value="UniProtKB-UniRule"/>
</dbReference>
<feature type="binding site" evidence="16">
    <location>
        <position position="476"/>
    </location>
    <ligand>
        <name>substrate</name>
    </ligand>
</feature>
<comment type="similarity">
    <text evidence="5">Belongs to the transketolase family.</text>
</comment>
<dbReference type="PANTHER" id="PTHR43522:SF2">
    <property type="entry name" value="TRANSKETOLASE 1-RELATED"/>
    <property type="match status" value="1"/>
</dbReference>
<dbReference type="FunFam" id="3.40.50.970:FF:000004">
    <property type="entry name" value="Transketolase"/>
    <property type="match status" value="1"/>
</dbReference>
<feature type="binding site" evidence="18">
    <location>
        <position position="192"/>
    </location>
    <ligand>
        <name>Mg(2+)</name>
        <dbReference type="ChEBI" id="CHEBI:18420"/>
    </ligand>
</feature>
<evidence type="ECO:0000256" key="2">
    <source>
        <dbReference type="ARBA" id="ARBA00001941"/>
    </source>
</evidence>
<dbReference type="CDD" id="cd02012">
    <property type="entry name" value="TPP_TK"/>
    <property type="match status" value="1"/>
</dbReference>
<feature type="binding site" evidence="16">
    <location>
        <position position="35"/>
    </location>
    <ligand>
        <name>substrate</name>
    </ligand>
</feature>
<evidence type="ECO:0000256" key="4">
    <source>
        <dbReference type="ARBA" id="ARBA00005215"/>
    </source>
</evidence>
<dbReference type="GO" id="GO:0009052">
    <property type="term" value="P:pentose-phosphate shunt, non-oxidative branch"/>
    <property type="evidence" value="ECO:0007669"/>
    <property type="project" value="UniProtKB-ARBA"/>
</dbReference>
<evidence type="ECO:0000256" key="17">
    <source>
        <dbReference type="PIRSR" id="PIRSR605478-3"/>
    </source>
</evidence>
<evidence type="ECO:0000256" key="15">
    <source>
        <dbReference type="PIRSR" id="PIRSR605478-1"/>
    </source>
</evidence>
<dbReference type="STRING" id="481446.NIT7645_01478"/>
<feature type="binding site" evidence="17">
    <location>
        <position position="265"/>
    </location>
    <ligand>
        <name>thiamine diphosphate</name>
        <dbReference type="ChEBI" id="CHEBI:58937"/>
    </ligand>
</feature>
<feature type="binding site" evidence="16">
    <location>
        <position position="360"/>
    </location>
    <ligand>
        <name>substrate</name>
    </ligand>
</feature>
<dbReference type="PROSITE" id="PS00802">
    <property type="entry name" value="TRANSKETOLASE_2"/>
    <property type="match status" value="1"/>
</dbReference>
<dbReference type="Pfam" id="PF00456">
    <property type="entry name" value="Transketolase_N"/>
    <property type="match status" value="1"/>
</dbReference>
<evidence type="ECO:0000313" key="21">
    <source>
        <dbReference type="EMBL" id="CRL09364.1"/>
    </source>
</evidence>
<comment type="catalytic activity">
    <reaction evidence="13">
        <text>D-sedoheptulose 7-phosphate + D-glyceraldehyde 3-phosphate = aldehydo-D-ribose 5-phosphate + D-xylulose 5-phosphate</text>
        <dbReference type="Rhea" id="RHEA:10508"/>
        <dbReference type="ChEBI" id="CHEBI:57483"/>
        <dbReference type="ChEBI" id="CHEBI:57737"/>
        <dbReference type="ChEBI" id="CHEBI:58273"/>
        <dbReference type="ChEBI" id="CHEBI:59776"/>
        <dbReference type="EC" id="2.2.1.1"/>
    </reaction>
</comment>
<comment type="pathway">
    <text evidence="3">Carbohydrate degradation; pentose phosphate pathway.</text>
</comment>
<feature type="site" description="Important for catalytic activity" evidence="19">
    <location>
        <position position="35"/>
    </location>
</feature>
<dbReference type="InterPro" id="IPR005478">
    <property type="entry name" value="Transketolase_bac-like"/>
</dbReference>
<feature type="domain" description="Transketolase-like pyrimidine-binding" evidence="20">
    <location>
        <begin position="357"/>
        <end position="528"/>
    </location>
</feature>
<dbReference type="InterPro" id="IPR005474">
    <property type="entry name" value="Transketolase_N"/>
</dbReference>
<dbReference type="InterPro" id="IPR009014">
    <property type="entry name" value="Transketo_C/PFOR_II"/>
</dbReference>
<feature type="binding site" evidence="16">
    <location>
        <position position="523"/>
    </location>
    <ligand>
        <name>substrate</name>
    </ligand>
</feature>
<evidence type="ECO:0000256" key="19">
    <source>
        <dbReference type="PIRSR" id="PIRSR605478-5"/>
    </source>
</evidence>
<feature type="binding site" evidence="17">
    <location>
        <begin position="124"/>
        <end position="126"/>
    </location>
    <ligand>
        <name>thiamine diphosphate</name>
        <dbReference type="ChEBI" id="CHEBI:58937"/>
    </ligand>
</feature>
<dbReference type="Proteomes" id="UP000043764">
    <property type="component" value="Unassembled WGS sequence"/>
</dbReference>
<evidence type="ECO:0000256" key="9">
    <source>
        <dbReference type="ARBA" id="ARBA00022723"/>
    </source>
</evidence>
<dbReference type="Gene3D" id="3.40.50.920">
    <property type="match status" value="1"/>
</dbReference>
<dbReference type="SMART" id="SM00861">
    <property type="entry name" value="Transket_pyr"/>
    <property type="match status" value="1"/>
</dbReference>
<evidence type="ECO:0000256" key="8">
    <source>
        <dbReference type="ARBA" id="ARBA00022679"/>
    </source>
</evidence>
<dbReference type="SUPFAM" id="SSF52518">
    <property type="entry name" value="Thiamin diphosphate-binding fold (THDP-binding)"/>
    <property type="match status" value="2"/>
</dbReference>
<dbReference type="InterPro" id="IPR029061">
    <property type="entry name" value="THDP-binding"/>
</dbReference>
<feature type="binding site" evidence="17">
    <location>
        <position position="192"/>
    </location>
    <ligand>
        <name>thiamine diphosphate</name>
        <dbReference type="ChEBI" id="CHEBI:58937"/>
    </ligand>
</feature>
<comment type="cofactor">
    <cofactor evidence="17">
        <name>thiamine diphosphate</name>
        <dbReference type="ChEBI" id="CHEBI:58937"/>
    </cofactor>
    <text evidence="17">Binds 1 thiamine pyrophosphate per subunit. During the reaction, the substrate forms a covalent intermediate with the cofactor.</text>
</comment>
<evidence type="ECO:0000256" key="18">
    <source>
        <dbReference type="PIRSR" id="PIRSR605478-4"/>
    </source>
</evidence>
<dbReference type="InterPro" id="IPR020826">
    <property type="entry name" value="Transketolase_BS"/>
</dbReference>
<dbReference type="RefSeq" id="WP_050672316.1">
    <property type="nucleotide sequence ID" value="NZ_CVRL01000002.1"/>
</dbReference>
<dbReference type="SUPFAM" id="SSF52922">
    <property type="entry name" value="TK C-terminal domain-like"/>
    <property type="match status" value="1"/>
</dbReference>
<dbReference type="GO" id="GO:0046872">
    <property type="term" value="F:metal ion binding"/>
    <property type="evidence" value="ECO:0007669"/>
    <property type="project" value="UniProtKB-KW"/>
</dbReference>
<feature type="binding site" evidence="17">
    <location>
        <position position="163"/>
    </location>
    <ligand>
        <name>thiamine diphosphate</name>
        <dbReference type="ChEBI" id="CHEBI:58937"/>
    </ligand>
</feature>
<organism evidence="21 22">
    <name type="scientific">Phaeobacter italicus</name>
    <dbReference type="NCBI Taxonomy" id="481446"/>
    <lineage>
        <taxon>Bacteria</taxon>
        <taxon>Pseudomonadati</taxon>
        <taxon>Pseudomonadota</taxon>
        <taxon>Alphaproteobacteria</taxon>
        <taxon>Rhodobacterales</taxon>
        <taxon>Roseobacteraceae</taxon>
        <taxon>Phaeobacter</taxon>
    </lineage>
</organism>
<dbReference type="InterPro" id="IPR005475">
    <property type="entry name" value="Transketolase-like_Pyr-bd"/>
</dbReference>
<keyword evidence="8 21" id="KW-0808">Transferase</keyword>
<evidence type="ECO:0000256" key="16">
    <source>
        <dbReference type="PIRSR" id="PIRSR605478-2"/>
    </source>
</evidence>
<feature type="binding site" evidence="16">
    <location>
        <position position="472"/>
    </location>
    <ligand>
        <name>substrate</name>
    </ligand>
</feature>
<keyword evidence="10" id="KW-0106">Calcium</keyword>
<dbReference type="FunFam" id="3.40.50.920:FF:000003">
    <property type="entry name" value="Transketolase"/>
    <property type="match status" value="1"/>
</dbReference>
<evidence type="ECO:0000256" key="11">
    <source>
        <dbReference type="ARBA" id="ARBA00022842"/>
    </source>
</evidence>
<dbReference type="Pfam" id="PF22613">
    <property type="entry name" value="Transketolase_C_1"/>
    <property type="match status" value="1"/>
</dbReference>
<evidence type="ECO:0000256" key="6">
    <source>
        <dbReference type="ARBA" id="ARBA00011738"/>
    </source>
</evidence>
<evidence type="ECO:0000256" key="14">
    <source>
        <dbReference type="NCBIfam" id="TIGR00232"/>
    </source>
</evidence>
<dbReference type="InterPro" id="IPR055152">
    <property type="entry name" value="Transketolase-like_C_2"/>
</dbReference>
<evidence type="ECO:0000259" key="20">
    <source>
        <dbReference type="SMART" id="SM00861"/>
    </source>
</evidence>
<evidence type="ECO:0000256" key="7">
    <source>
        <dbReference type="ARBA" id="ARBA00013152"/>
    </source>
</evidence>
<dbReference type="GO" id="GO:0005829">
    <property type="term" value="C:cytosol"/>
    <property type="evidence" value="ECO:0007669"/>
    <property type="project" value="TreeGrafter"/>
</dbReference>
<evidence type="ECO:0000256" key="3">
    <source>
        <dbReference type="ARBA" id="ARBA00004959"/>
    </source>
</evidence>
<proteinExistence type="inferred from homology"/>
<dbReference type="Pfam" id="PF02779">
    <property type="entry name" value="Transket_pyr"/>
    <property type="match status" value="1"/>
</dbReference>
<protein>
    <recommendedName>
        <fullName evidence="7 14">Transketolase</fullName>
        <ecNumber evidence="7 14">2.2.1.1</ecNumber>
    </recommendedName>
</protein>
<feature type="binding site" evidence="16">
    <location>
        <position position="265"/>
    </location>
    <ligand>
        <name>substrate</name>
    </ligand>
</feature>
<keyword evidence="12 17" id="KW-0786">Thiamine pyrophosphate</keyword>
<keyword evidence="9 18" id="KW-0479">Metal-binding</keyword>
<sequence length="673" mass="72716">MDLTALRNANPEHWTKAAAIRALALDAVAAANSGHTGMPIGMADVATVLFEKHMKFDVANPKWPDRDRFILSAGHGSMLIYSLLYLMGDAQVTLEQIKNFRQMGALTAGHPENFLIDAVETTTGPLGQGIANAVGFAMAEEMQRAQYGRKLVDHHTYVIAGDGCLMEGVSQEAIGLAGRHSLGKLIVLWDNNNITIDGTVELSDRTNQVQRFKASGWHVQEIDGHDPKAIDAAIEAAKKTKKPSMIACKTHIALGHAAQDTSKGHGALTDAEQLKAAKDAYGWTGGAFEVPADIKAQWEAIGQRGAAEREAWEARFAEASQQKQDRFNRAYALDAPKKLSAAVKALKKQVSEDQPKVATRKASEMALAVINPLMPETVGGSADLTGSNNTKTGDLGIFDTDNRKGRYVYWGIREHGMASAMNGMALHGGIRPYGGTFFCFTDYARPAMRLAALMKIPSVFVMTHDSIGVGEDGPTHQPVEHLAICRATPNTYVFRPADAVETAEAWEIALTEKETPSVMTLTRQNLPTVRTEHKLNNLTSKGAYVLAEAEGKRQVILIATGSEVSVAIDAKAKLEAEGIGTRVVSMPCMELFAQQDEAYRRKVLPAGPVRVGIEAAMRAGGWDRWLLGERGQEKKAAFVGMDRFGASAPAGELFEKFGITADNTVAKVKELLG</sequence>
<evidence type="ECO:0000313" key="22">
    <source>
        <dbReference type="Proteomes" id="UP000043764"/>
    </source>
</evidence>
<feature type="binding site" evidence="18">
    <location>
        <position position="162"/>
    </location>
    <ligand>
        <name>Mg(2+)</name>
        <dbReference type="ChEBI" id="CHEBI:18420"/>
    </ligand>
</feature>
<evidence type="ECO:0000256" key="1">
    <source>
        <dbReference type="ARBA" id="ARBA00001913"/>
    </source>
</evidence>
<dbReference type="CDD" id="cd07033">
    <property type="entry name" value="TPP_PYR_DXS_TK_like"/>
    <property type="match status" value="1"/>
</dbReference>
<comment type="cofactor">
    <cofactor evidence="18">
        <name>Mg(2+)</name>
        <dbReference type="ChEBI" id="CHEBI:18420"/>
    </cofactor>
    <text evidence="18">Binds 1 Mg(2+) ion per subunit. Can also utilize other divalent metal cations, such as Ca(2+), Mn(2+) and Co(2+).</text>
</comment>
<dbReference type="Gene3D" id="3.40.50.970">
    <property type="match status" value="2"/>
</dbReference>
<gene>
    <name evidence="21" type="primary">tktA</name>
    <name evidence="21" type="ORF">NIT7321_00193</name>
</gene>
<feature type="binding site" evidence="16">
    <location>
        <position position="464"/>
    </location>
    <ligand>
        <name>substrate</name>
    </ligand>
</feature>
<feature type="binding site" evidence="17">
    <location>
        <position position="75"/>
    </location>
    <ligand>
        <name>thiamine diphosphate</name>
        <dbReference type="ChEBI" id="CHEBI:58937"/>
    </ligand>
</feature>
<evidence type="ECO:0000256" key="13">
    <source>
        <dbReference type="ARBA" id="ARBA00049473"/>
    </source>
</evidence>
<comment type="pathway">
    <text evidence="4">Carbohydrate biosynthesis; Calvin cycle.</text>
</comment>
<dbReference type="EMBL" id="CVRL01000002">
    <property type="protein sequence ID" value="CRL09364.1"/>
    <property type="molecule type" value="Genomic_DNA"/>
</dbReference>